<evidence type="ECO:0000313" key="3">
    <source>
        <dbReference type="EMBL" id="UZJ25690.1"/>
    </source>
</evidence>
<evidence type="ECO:0000313" key="4">
    <source>
        <dbReference type="Proteomes" id="UP001164965"/>
    </source>
</evidence>
<keyword evidence="2" id="KW-0472">Membrane</keyword>
<feature type="transmembrane region" description="Helical" evidence="2">
    <location>
        <begin position="149"/>
        <end position="167"/>
    </location>
</feature>
<sequence>MSDPATPTPEPAARRDLGTGAIVLAAVLALLALASPVATTRSADGTGSATATSGWFGDLVSTDGTGARTVSAGAVPAFGWVVLAGVVLLGVAVALRLRVGRSPATAVLAAGWLVATGVLVVLHTAARAARLRDVLVEVVPGQVVLTGSAGPWLLVASGVLAAVAALAPRRTPRPARVPPPPLAVWQPVTPSSP</sequence>
<gene>
    <name evidence="3" type="ORF">RHODO2019_04355</name>
</gene>
<feature type="transmembrane region" description="Helical" evidence="2">
    <location>
        <begin position="77"/>
        <end position="95"/>
    </location>
</feature>
<feature type="transmembrane region" description="Helical" evidence="2">
    <location>
        <begin position="107"/>
        <end position="129"/>
    </location>
</feature>
<dbReference type="PROSITE" id="PS51318">
    <property type="entry name" value="TAT"/>
    <property type="match status" value="1"/>
</dbReference>
<feature type="region of interest" description="Disordered" evidence="1">
    <location>
        <begin position="171"/>
        <end position="193"/>
    </location>
</feature>
<dbReference type="RefSeq" id="WP_265383794.1">
    <property type="nucleotide sequence ID" value="NZ_CP110615.1"/>
</dbReference>
<dbReference type="EMBL" id="CP110615">
    <property type="protein sequence ID" value="UZJ25690.1"/>
    <property type="molecule type" value="Genomic_DNA"/>
</dbReference>
<protein>
    <recommendedName>
        <fullName evidence="5">Tryptophan-associated transmembrane protein</fullName>
    </recommendedName>
</protein>
<feature type="transmembrane region" description="Helical" evidence="2">
    <location>
        <begin position="21"/>
        <end position="38"/>
    </location>
</feature>
<proteinExistence type="predicted"/>
<evidence type="ECO:0000256" key="1">
    <source>
        <dbReference type="SAM" id="MobiDB-lite"/>
    </source>
</evidence>
<keyword evidence="4" id="KW-1185">Reference proteome</keyword>
<evidence type="ECO:0008006" key="5">
    <source>
        <dbReference type="Google" id="ProtNLM"/>
    </source>
</evidence>
<accession>A0ABY6P207</accession>
<evidence type="ECO:0000256" key="2">
    <source>
        <dbReference type="SAM" id="Phobius"/>
    </source>
</evidence>
<name>A0ABY6P207_9NOCA</name>
<reference evidence="3" key="1">
    <citation type="submission" date="2022-10" db="EMBL/GenBank/DDBJ databases">
        <title>Rhodococcus sp.75.</title>
        <authorList>
            <person name="Sun M."/>
        </authorList>
    </citation>
    <scope>NUCLEOTIDE SEQUENCE</scope>
    <source>
        <strain evidence="3">75</strain>
    </source>
</reference>
<organism evidence="3 4">
    <name type="scientific">Rhodococcus antarcticus</name>
    <dbReference type="NCBI Taxonomy" id="2987751"/>
    <lineage>
        <taxon>Bacteria</taxon>
        <taxon>Bacillati</taxon>
        <taxon>Actinomycetota</taxon>
        <taxon>Actinomycetes</taxon>
        <taxon>Mycobacteriales</taxon>
        <taxon>Nocardiaceae</taxon>
        <taxon>Rhodococcus</taxon>
    </lineage>
</organism>
<keyword evidence="2" id="KW-1133">Transmembrane helix</keyword>
<dbReference type="InterPro" id="IPR006311">
    <property type="entry name" value="TAT_signal"/>
</dbReference>
<dbReference type="Proteomes" id="UP001164965">
    <property type="component" value="Chromosome"/>
</dbReference>
<keyword evidence="2" id="KW-0812">Transmembrane</keyword>